<dbReference type="InterPro" id="IPR036388">
    <property type="entry name" value="WH-like_DNA-bd_sf"/>
</dbReference>
<evidence type="ECO:0000259" key="1">
    <source>
        <dbReference type="PROSITE" id="PS50995"/>
    </source>
</evidence>
<dbReference type="RefSeq" id="WP_118277031.1">
    <property type="nucleotide sequence ID" value="NZ_AP019695.1"/>
</dbReference>
<dbReference type="GO" id="GO:0006950">
    <property type="term" value="P:response to stress"/>
    <property type="evidence" value="ECO:0007669"/>
    <property type="project" value="TreeGrafter"/>
</dbReference>
<sequence length="156" mass="18354">MNEMELARKIMHMTYLFRQERSAGMQQKEVFMTHRDVLMLDAILKLHPKEGMVRMNELSHYFGITPAAVSQMIKNYEKKGWIERVHLEHDRRSVYIKVCDSAIHHMQECENRITERLGVFLSSLGEEDAQALLRILEKGITFAREHHDSSKQEKGE</sequence>
<dbReference type="InterPro" id="IPR039422">
    <property type="entry name" value="MarR/SlyA-like"/>
</dbReference>
<dbReference type="PROSITE" id="PS50995">
    <property type="entry name" value="HTH_MARR_2"/>
    <property type="match status" value="1"/>
</dbReference>
<dbReference type="PANTHER" id="PTHR33164">
    <property type="entry name" value="TRANSCRIPTIONAL REGULATOR, MARR FAMILY"/>
    <property type="match status" value="1"/>
</dbReference>
<dbReference type="SUPFAM" id="SSF46785">
    <property type="entry name" value="Winged helix' DNA-binding domain"/>
    <property type="match status" value="1"/>
</dbReference>
<name>A0A6N4THL5_9FIRM</name>
<dbReference type="Pfam" id="PF01047">
    <property type="entry name" value="MarR"/>
    <property type="match status" value="1"/>
</dbReference>
<dbReference type="KEGG" id="aarg:Aargi30884_09840"/>
<gene>
    <name evidence="2" type="ORF">Aargi30884_09840</name>
</gene>
<dbReference type="PANTHER" id="PTHR33164:SF99">
    <property type="entry name" value="MARR FAMILY REGULATORY PROTEIN"/>
    <property type="match status" value="1"/>
</dbReference>
<evidence type="ECO:0000313" key="3">
    <source>
        <dbReference type="Proteomes" id="UP000464754"/>
    </source>
</evidence>
<reference evidence="3" key="1">
    <citation type="submission" date="2019-05" db="EMBL/GenBank/DDBJ databases">
        <title>Complete genome sequencing of Absiella argi strain JCM 30884.</title>
        <authorList>
            <person name="Sakamoto M."/>
            <person name="Murakami T."/>
            <person name="Mori H."/>
        </authorList>
    </citation>
    <scope>NUCLEOTIDE SEQUENCE [LARGE SCALE GENOMIC DNA]</scope>
    <source>
        <strain evidence="3">JCM 30884</strain>
    </source>
</reference>
<dbReference type="GO" id="GO:0003700">
    <property type="term" value="F:DNA-binding transcription factor activity"/>
    <property type="evidence" value="ECO:0007669"/>
    <property type="project" value="InterPro"/>
</dbReference>
<dbReference type="InterPro" id="IPR036390">
    <property type="entry name" value="WH_DNA-bd_sf"/>
</dbReference>
<dbReference type="Proteomes" id="UP000464754">
    <property type="component" value="Chromosome"/>
</dbReference>
<dbReference type="Gene3D" id="1.10.10.10">
    <property type="entry name" value="Winged helix-like DNA-binding domain superfamily/Winged helix DNA-binding domain"/>
    <property type="match status" value="1"/>
</dbReference>
<protein>
    <recommendedName>
        <fullName evidence="1">HTH marR-type domain-containing protein</fullName>
    </recommendedName>
</protein>
<dbReference type="InterPro" id="IPR000835">
    <property type="entry name" value="HTH_MarR-typ"/>
</dbReference>
<dbReference type="EMBL" id="AP019695">
    <property type="protein sequence ID" value="BBK22081.1"/>
    <property type="molecule type" value="Genomic_DNA"/>
</dbReference>
<feature type="domain" description="HTH marR-type" evidence="1">
    <location>
        <begin position="3"/>
        <end position="141"/>
    </location>
</feature>
<dbReference type="AlphaFoldDB" id="A0A6N4THL5"/>
<proteinExistence type="predicted"/>
<keyword evidence="3" id="KW-1185">Reference proteome</keyword>
<organism evidence="2 3">
    <name type="scientific">Amedibacterium intestinale</name>
    <dbReference type="NCBI Taxonomy" id="2583452"/>
    <lineage>
        <taxon>Bacteria</taxon>
        <taxon>Bacillati</taxon>
        <taxon>Bacillota</taxon>
        <taxon>Erysipelotrichia</taxon>
        <taxon>Erysipelotrichales</taxon>
        <taxon>Erysipelotrichaceae</taxon>
        <taxon>Amedibacterium</taxon>
    </lineage>
</organism>
<dbReference type="SMART" id="SM00347">
    <property type="entry name" value="HTH_MARR"/>
    <property type="match status" value="1"/>
</dbReference>
<accession>A0A6N4THL5</accession>
<evidence type="ECO:0000313" key="2">
    <source>
        <dbReference type="EMBL" id="BBK22081.1"/>
    </source>
</evidence>